<keyword evidence="1" id="KW-1133">Transmembrane helix</keyword>
<dbReference type="AlphaFoldDB" id="A0A4S2H3D6"/>
<protein>
    <submittedName>
        <fullName evidence="2">Uncharacterized protein</fullName>
    </submittedName>
</protein>
<dbReference type="Proteomes" id="UP000308054">
    <property type="component" value="Unassembled WGS sequence"/>
</dbReference>
<keyword evidence="1" id="KW-0472">Membrane</keyword>
<feature type="transmembrane region" description="Helical" evidence="1">
    <location>
        <begin position="112"/>
        <end position="132"/>
    </location>
</feature>
<dbReference type="EMBL" id="SRXW01000001">
    <property type="protein sequence ID" value="TGY89878.1"/>
    <property type="molecule type" value="Genomic_DNA"/>
</dbReference>
<gene>
    <name evidence="2" type="ORF">E5163_01695</name>
</gene>
<evidence type="ECO:0000313" key="3">
    <source>
        <dbReference type="Proteomes" id="UP000308054"/>
    </source>
</evidence>
<evidence type="ECO:0000256" key="1">
    <source>
        <dbReference type="SAM" id="Phobius"/>
    </source>
</evidence>
<organism evidence="2 3">
    <name type="scientific">Marinicauda algicola</name>
    <dbReference type="NCBI Taxonomy" id="2029849"/>
    <lineage>
        <taxon>Bacteria</taxon>
        <taxon>Pseudomonadati</taxon>
        <taxon>Pseudomonadota</taxon>
        <taxon>Alphaproteobacteria</taxon>
        <taxon>Maricaulales</taxon>
        <taxon>Maricaulaceae</taxon>
        <taxon>Marinicauda</taxon>
    </lineage>
</organism>
<name>A0A4S2H3D6_9PROT</name>
<feature type="transmembrane region" description="Helical" evidence="1">
    <location>
        <begin position="15"/>
        <end position="34"/>
    </location>
</feature>
<evidence type="ECO:0000313" key="2">
    <source>
        <dbReference type="EMBL" id="TGY89878.1"/>
    </source>
</evidence>
<proteinExistence type="predicted"/>
<feature type="transmembrane region" description="Helical" evidence="1">
    <location>
        <begin position="174"/>
        <end position="192"/>
    </location>
</feature>
<sequence>MTEEVNTLVEALSSAVLRIGLVLLLGITPGLALFGSSFWFSSIGQAIVVAIVLFAAALVAIYIVKGIKKIGPVLPTPSMNSTGPGVRTVLIAISGALIALGGDQERFVPVDIVLLCALFVSMLLILLSWHFLKFKSIARAKLERDAERILQIRLDLENVIVKNIHLQNEFYDLMATYFLVAGASVFVVRAILFT</sequence>
<accession>A0A4S2H3D6</accession>
<feature type="transmembrane region" description="Helical" evidence="1">
    <location>
        <begin position="46"/>
        <end position="64"/>
    </location>
</feature>
<keyword evidence="3" id="KW-1185">Reference proteome</keyword>
<reference evidence="2 3" key="1">
    <citation type="journal article" date="2017" name="Int. J. Syst. Evol. Microbiol.">
        <title>Marinicauda algicola sp. nov., isolated from a marine red alga Rhodosorus marinus.</title>
        <authorList>
            <person name="Jeong S.E."/>
            <person name="Jeon S.H."/>
            <person name="Chun B.H."/>
            <person name="Kim D.W."/>
            <person name="Jeon C.O."/>
        </authorList>
    </citation>
    <scope>NUCLEOTIDE SEQUENCE [LARGE SCALE GENOMIC DNA]</scope>
    <source>
        <strain evidence="2 3">JCM 31718</strain>
    </source>
</reference>
<feature type="transmembrane region" description="Helical" evidence="1">
    <location>
        <begin position="84"/>
        <end position="100"/>
    </location>
</feature>
<keyword evidence="1" id="KW-0812">Transmembrane</keyword>
<dbReference type="RefSeq" id="WP_135994375.1">
    <property type="nucleotide sequence ID" value="NZ_CP071057.1"/>
</dbReference>
<comment type="caution">
    <text evidence="2">The sequence shown here is derived from an EMBL/GenBank/DDBJ whole genome shotgun (WGS) entry which is preliminary data.</text>
</comment>